<comment type="caution">
    <text evidence="1">The sequence shown here is derived from an EMBL/GenBank/DDBJ whole genome shotgun (WGS) entry which is preliminary data.</text>
</comment>
<dbReference type="Proteomes" id="UP001143674">
    <property type="component" value="Unassembled WGS sequence"/>
</dbReference>
<proteinExistence type="predicted"/>
<dbReference type="RefSeq" id="WP_247578408.1">
    <property type="nucleotide sequence ID" value="NZ_JAIVEX010000014.1"/>
</dbReference>
<dbReference type="AlphaFoldDB" id="A0AAE3NMA7"/>
<dbReference type="EMBL" id="JAIVEX010000014">
    <property type="protein sequence ID" value="MDB0524416.1"/>
    <property type="molecule type" value="Genomic_DNA"/>
</dbReference>
<protein>
    <submittedName>
        <fullName evidence="1">Uncharacterized protein</fullName>
    </submittedName>
</protein>
<reference evidence="1" key="1">
    <citation type="submission" date="2021-09" db="EMBL/GenBank/DDBJ databases">
        <title>Genomic analysis of Ralstonia spp.</title>
        <authorList>
            <person name="Aburjaile F."/>
            <person name="Ariute J.C."/>
            <person name="Pais A.K.L."/>
            <person name="Albuquerque G.M.R."/>
            <person name="Silva A.M.F."/>
            <person name="Brenig B."/>
            <person name="Azevedo V."/>
            <person name="Matiuzzi M."/>
            <person name="Ramos R."/>
            <person name="Goes-Neto A."/>
            <person name="Soares S."/>
            <person name="Iseppon A.M.B."/>
            <person name="Souza E."/>
            <person name="Gama M."/>
        </authorList>
    </citation>
    <scope>NUCLEOTIDE SEQUENCE</scope>
    <source>
        <strain evidence="1">B4</strain>
    </source>
</reference>
<organism evidence="1 2">
    <name type="scientific">Ralstonia solanacearum</name>
    <name type="common">Pseudomonas solanacearum</name>
    <dbReference type="NCBI Taxonomy" id="305"/>
    <lineage>
        <taxon>Bacteria</taxon>
        <taxon>Pseudomonadati</taxon>
        <taxon>Pseudomonadota</taxon>
        <taxon>Betaproteobacteria</taxon>
        <taxon>Burkholderiales</taxon>
        <taxon>Burkholderiaceae</taxon>
        <taxon>Ralstonia</taxon>
        <taxon>Ralstonia solanacearum species complex</taxon>
    </lineage>
</organism>
<name>A0AAE3NMA7_RALSL</name>
<accession>A0AAE3NMA7</accession>
<sequence length="113" mass="12595">MSGIRNLCGLLVAGNLVACSPIYTLTYLSAESSRKSMVGRDVGAVEKDMEGRGLSCQKPVVPNERYPENVYLMCSIDERAIMCPSRYTAMIQYDPKTRLVLGYRGDKKDNNCF</sequence>
<evidence type="ECO:0000313" key="1">
    <source>
        <dbReference type="EMBL" id="MDB0524416.1"/>
    </source>
</evidence>
<evidence type="ECO:0000313" key="2">
    <source>
        <dbReference type="Proteomes" id="UP001143674"/>
    </source>
</evidence>
<gene>
    <name evidence="1" type="ORF">LBW55_22665</name>
</gene>